<dbReference type="InterPro" id="IPR026992">
    <property type="entry name" value="DIOX_N"/>
</dbReference>
<accession>G7JEN9</accession>
<evidence type="ECO:0000256" key="5">
    <source>
        <dbReference type="ARBA" id="ARBA00023004"/>
    </source>
</evidence>
<dbReference type="InterPro" id="IPR005123">
    <property type="entry name" value="Oxoglu/Fe-dep_dioxygenase_dom"/>
</dbReference>
<evidence type="ECO:0000259" key="7">
    <source>
        <dbReference type="PROSITE" id="PS51471"/>
    </source>
</evidence>
<gene>
    <name evidence="9" type="primary">11434538</name>
    <name evidence="8" type="ordered locus">MTR_4g024660</name>
</gene>
<keyword evidence="3 6" id="KW-0479">Metal-binding</keyword>
<evidence type="ECO:0000313" key="9">
    <source>
        <dbReference type="EnsemblPlants" id="AES87341"/>
    </source>
</evidence>
<dbReference type="eggNOG" id="KOG0143">
    <property type="taxonomic scope" value="Eukaryota"/>
</dbReference>
<dbReference type="InterPro" id="IPR044861">
    <property type="entry name" value="IPNS-like_FE2OG_OXY"/>
</dbReference>
<dbReference type="OrthoDB" id="288590at2759"/>
<dbReference type="EMBL" id="CM001220">
    <property type="protein sequence ID" value="AES87341.2"/>
    <property type="molecule type" value="Genomic_DNA"/>
</dbReference>
<dbReference type="EnsemblPlants" id="AES87341">
    <property type="protein sequence ID" value="AES87341"/>
    <property type="gene ID" value="MTR_4g024660"/>
</dbReference>
<name>G7JEN9_MEDTR</name>
<feature type="domain" description="Fe2OG dioxygenase" evidence="7">
    <location>
        <begin position="217"/>
        <end position="319"/>
    </location>
</feature>
<dbReference type="SUPFAM" id="SSF51197">
    <property type="entry name" value="Clavaminate synthase-like"/>
    <property type="match status" value="1"/>
</dbReference>
<comment type="cofactor">
    <cofactor evidence="1">
        <name>Fe cation</name>
        <dbReference type="ChEBI" id="CHEBI:24875"/>
    </cofactor>
</comment>
<evidence type="ECO:0000256" key="4">
    <source>
        <dbReference type="ARBA" id="ARBA00023002"/>
    </source>
</evidence>
<dbReference type="PROSITE" id="PS51471">
    <property type="entry name" value="FE2OG_OXY"/>
    <property type="match status" value="1"/>
</dbReference>
<evidence type="ECO:0000313" key="8">
    <source>
        <dbReference type="EMBL" id="AES87341.2"/>
    </source>
</evidence>
<dbReference type="PaxDb" id="3880-AES87341"/>
<dbReference type="GO" id="GO:0046872">
    <property type="term" value="F:metal ion binding"/>
    <property type="evidence" value="ECO:0007669"/>
    <property type="project" value="UniProtKB-KW"/>
</dbReference>
<keyword evidence="5 6" id="KW-0408">Iron</keyword>
<evidence type="ECO:0000256" key="2">
    <source>
        <dbReference type="ARBA" id="ARBA00008056"/>
    </source>
</evidence>
<reference evidence="9" key="3">
    <citation type="submission" date="2015-04" db="UniProtKB">
        <authorList>
            <consortium name="EnsemblPlants"/>
        </authorList>
    </citation>
    <scope>IDENTIFICATION</scope>
    <source>
        <strain evidence="9">cv. Jemalong A17</strain>
    </source>
</reference>
<keyword evidence="4 6" id="KW-0560">Oxidoreductase</keyword>
<dbReference type="Pfam" id="PF03171">
    <property type="entry name" value="2OG-FeII_Oxy"/>
    <property type="match status" value="1"/>
</dbReference>
<dbReference type="KEGG" id="mtr:11434538"/>
<evidence type="ECO:0000256" key="6">
    <source>
        <dbReference type="RuleBase" id="RU003682"/>
    </source>
</evidence>
<accession>A0A0C3WTM3</accession>
<dbReference type="Proteomes" id="UP000002051">
    <property type="component" value="Chromosome 4"/>
</dbReference>
<dbReference type="GO" id="GO:0051213">
    <property type="term" value="F:dioxygenase activity"/>
    <property type="evidence" value="ECO:0007669"/>
    <property type="project" value="UniProtKB-ARBA"/>
</dbReference>
<dbReference type="STRING" id="3880.G7JEN9"/>
<dbReference type="InterPro" id="IPR027443">
    <property type="entry name" value="IPNS-like_sf"/>
</dbReference>
<comment type="similarity">
    <text evidence="2 6">Belongs to the iron/ascorbate-dependent oxidoreductase family.</text>
</comment>
<proteinExistence type="inferred from homology"/>
<organism evidence="8 10">
    <name type="scientific">Medicago truncatula</name>
    <name type="common">Barrel medic</name>
    <name type="synonym">Medicago tribuloides</name>
    <dbReference type="NCBI Taxonomy" id="3880"/>
    <lineage>
        <taxon>Eukaryota</taxon>
        <taxon>Viridiplantae</taxon>
        <taxon>Streptophyta</taxon>
        <taxon>Embryophyta</taxon>
        <taxon>Tracheophyta</taxon>
        <taxon>Spermatophyta</taxon>
        <taxon>Magnoliopsida</taxon>
        <taxon>eudicotyledons</taxon>
        <taxon>Gunneridae</taxon>
        <taxon>Pentapetalae</taxon>
        <taxon>rosids</taxon>
        <taxon>fabids</taxon>
        <taxon>Fabales</taxon>
        <taxon>Fabaceae</taxon>
        <taxon>Papilionoideae</taxon>
        <taxon>50 kb inversion clade</taxon>
        <taxon>NPAAA clade</taxon>
        <taxon>Hologalegina</taxon>
        <taxon>IRL clade</taxon>
        <taxon>Trifolieae</taxon>
        <taxon>Medicago</taxon>
    </lineage>
</organism>
<dbReference type="PANTHER" id="PTHR10209">
    <property type="entry name" value="OXIDOREDUCTASE, 2OG-FE II OXYGENASE FAMILY PROTEIN"/>
    <property type="match status" value="1"/>
</dbReference>
<reference evidence="8 10" key="1">
    <citation type="journal article" date="2011" name="Nature">
        <title>The Medicago genome provides insight into the evolution of rhizobial symbioses.</title>
        <authorList>
            <person name="Young N.D."/>
            <person name="Debelle F."/>
            <person name="Oldroyd G.E."/>
            <person name="Geurts R."/>
            <person name="Cannon S.B."/>
            <person name="Udvardi M.K."/>
            <person name="Benedito V.A."/>
            <person name="Mayer K.F."/>
            <person name="Gouzy J."/>
            <person name="Schoof H."/>
            <person name="Van de Peer Y."/>
            <person name="Proost S."/>
            <person name="Cook D.R."/>
            <person name="Meyers B.C."/>
            <person name="Spannagl M."/>
            <person name="Cheung F."/>
            <person name="De Mita S."/>
            <person name="Krishnakumar V."/>
            <person name="Gundlach H."/>
            <person name="Zhou S."/>
            <person name="Mudge J."/>
            <person name="Bharti A.K."/>
            <person name="Murray J.D."/>
            <person name="Naoumkina M.A."/>
            <person name="Rosen B."/>
            <person name="Silverstein K.A."/>
            <person name="Tang H."/>
            <person name="Rombauts S."/>
            <person name="Zhao P.X."/>
            <person name="Zhou P."/>
            <person name="Barbe V."/>
            <person name="Bardou P."/>
            <person name="Bechner M."/>
            <person name="Bellec A."/>
            <person name="Berger A."/>
            <person name="Berges H."/>
            <person name="Bidwell S."/>
            <person name="Bisseling T."/>
            <person name="Choisne N."/>
            <person name="Couloux A."/>
            <person name="Denny R."/>
            <person name="Deshpande S."/>
            <person name="Dai X."/>
            <person name="Doyle J.J."/>
            <person name="Dudez A.M."/>
            <person name="Farmer A.D."/>
            <person name="Fouteau S."/>
            <person name="Franken C."/>
            <person name="Gibelin C."/>
            <person name="Gish J."/>
            <person name="Goldstein S."/>
            <person name="Gonzalez A.J."/>
            <person name="Green P.J."/>
            <person name="Hallab A."/>
            <person name="Hartog M."/>
            <person name="Hua A."/>
            <person name="Humphray S.J."/>
            <person name="Jeong D.H."/>
            <person name="Jing Y."/>
            <person name="Jocker A."/>
            <person name="Kenton S.M."/>
            <person name="Kim D.J."/>
            <person name="Klee K."/>
            <person name="Lai H."/>
            <person name="Lang C."/>
            <person name="Lin S."/>
            <person name="Macmil S.L."/>
            <person name="Magdelenat G."/>
            <person name="Matthews L."/>
            <person name="McCorrison J."/>
            <person name="Monaghan E.L."/>
            <person name="Mun J.H."/>
            <person name="Najar F.Z."/>
            <person name="Nicholson C."/>
            <person name="Noirot C."/>
            <person name="O'Bleness M."/>
            <person name="Paule C.R."/>
            <person name="Poulain J."/>
            <person name="Prion F."/>
            <person name="Qin B."/>
            <person name="Qu C."/>
            <person name="Retzel E.F."/>
            <person name="Riddle C."/>
            <person name="Sallet E."/>
            <person name="Samain S."/>
            <person name="Samson N."/>
            <person name="Sanders I."/>
            <person name="Saurat O."/>
            <person name="Scarpelli C."/>
            <person name="Schiex T."/>
            <person name="Segurens B."/>
            <person name="Severin A.J."/>
            <person name="Sherrier D.J."/>
            <person name="Shi R."/>
            <person name="Sims S."/>
            <person name="Singer S.R."/>
            <person name="Sinharoy S."/>
            <person name="Sterck L."/>
            <person name="Viollet A."/>
            <person name="Wang B.B."/>
            <person name="Wang K."/>
            <person name="Wang M."/>
            <person name="Wang X."/>
            <person name="Warfsmann J."/>
            <person name="Weissenbach J."/>
            <person name="White D.D."/>
            <person name="White J.D."/>
            <person name="Wiley G.B."/>
            <person name="Wincker P."/>
            <person name="Xing Y."/>
            <person name="Yang L."/>
            <person name="Yao Z."/>
            <person name="Ying F."/>
            <person name="Zhai J."/>
            <person name="Zhou L."/>
            <person name="Zuber A."/>
            <person name="Denarie J."/>
            <person name="Dixon R.A."/>
            <person name="May G.D."/>
            <person name="Schwartz D.C."/>
            <person name="Rogers J."/>
            <person name="Quetier F."/>
            <person name="Town C.D."/>
            <person name="Roe B.A."/>
        </authorList>
    </citation>
    <scope>NUCLEOTIDE SEQUENCE [LARGE SCALE GENOMIC DNA]</scope>
    <source>
        <strain evidence="8">A17</strain>
        <strain evidence="9 10">cv. Jemalong A17</strain>
    </source>
</reference>
<dbReference type="AlphaFoldDB" id="G7JEN9"/>
<evidence type="ECO:0000256" key="1">
    <source>
        <dbReference type="ARBA" id="ARBA00001962"/>
    </source>
</evidence>
<dbReference type="PANTHER" id="PTHR10209:SF797">
    <property type="entry name" value="OXIDASE, PUTATIVE-RELATED"/>
    <property type="match status" value="1"/>
</dbReference>
<dbReference type="Gene3D" id="2.60.120.330">
    <property type="entry name" value="B-lactam Antibiotic, Isopenicillin N Synthase, Chain"/>
    <property type="match status" value="1"/>
</dbReference>
<sequence length="373" mass="42535">MEVKTSNLTHETDDSTYDRNAEVKAFDDSKLGVRGLMERGVTKIPRMFYSGEANIIENSINNSMLSVPIIDLKDIHIYPSRRVEVINQIRTACKEWGFFKVINHGIPINVLDETIDGIRRFHEQDPEVRKQFYNRDMEKKIVYLSTISLYRDKFANWRDSVGCFMTPNPPKYEELPEVFRDIIIEYSKKITTLGGTILELFSETLGLDLSYLKERNYLDGLFIQGHYYPPCPEPELTMGTSEHTDPSFMTIVLQEQLGGLQVLRDNQWFDVAPAHGGLVVNIGDLLQLVSNDNFSSVYHRVLSNHKGPRVSVAAFFGTSHDLDKASSKIYGPIKDLFSEENPPIYTDISLAEYMSHHLTKGLDGNSALQPFKL</sequence>
<dbReference type="HOGENOM" id="CLU_010119_0_0_1"/>
<reference evidence="8 10" key="2">
    <citation type="journal article" date="2014" name="BMC Genomics">
        <title>An improved genome release (version Mt4.0) for the model legume Medicago truncatula.</title>
        <authorList>
            <person name="Tang H."/>
            <person name="Krishnakumar V."/>
            <person name="Bidwell S."/>
            <person name="Rosen B."/>
            <person name="Chan A."/>
            <person name="Zhou S."/>
            <person name="Gentzbittel L."/>
            <person name="Childs K.L."/>
            <person name="Yandell M."/>
            <person name="Gundlach H."/>
            <person name="Mayer K.F."/>
            <person name="Schwartz D.C."/>
            <person name="Town C.D."/>
        </authorList>
    </citation>
    <scope>GENOME REANNOTATION</scope>
    <source>
        <strain evidence="9 10">cv. Jemalong A17</strain>
    </source>
</reference>
<evidence type="ECO:0000256" key="3">
    <source>
        <dbReference type="ARBA" id="ARBA00022723"/>
    </source>
</evidence>
<keyword evidence="10" id="KW-1185">Reference proteome</keyword>
<evidence type="ECO:0000313" key="10">
    <source>
        <dbReference type="Proteomes" id="UP000002051"/>
    </source>
</evidence>
<protein>
    <submittedName>
        <fullName evidence="8">2OG-Fe(II) oxygenase family oxidoreductase</fullName>
    </submittedName>
</protein>
<dbReference type="Pfam" id="PF14226">
    <property type="entry name" value="DIOX_N"/>
    <property type="match status" value="1"/>
</dbReference>
<dbReference type="FunFam" id="2.60.120.330:FF:000005">
    <property type="entry name" value="1-aminocyclopropane-1-carboxylate oxidase homolog 1"/>
    <property type="match status" value="1"/>
</dbReference>